<dbReference type="InterPro" id="IPR021457">
    <property type="entry name" value="DUF3108"/>
</dbReference>
<reference evidence="2" key="1">
    <citation type="submission" date="2020-09" db="EMBL/GenBank/DDBJ databases">
        <title>Genome seq and assembly of Tianweitania sp.</title>
        <authorList>
            <person name="Chhetri G."/>
        </authorList>
    </citation>
    <scope>NUCLEOTIDE SEQUENCE</scope>
    <source>
        <strain evidence="2">Rool2</strain>
    </source>
</reference>
<keyword evidence="3" id="KW-1185">Reference proteome</keyword>
<comment type="caution">
    <text evidence="2">The sequence shown here is derived from an EMBL/GenBank/DDBJ whole genome shotgun (WGS) entry which is preliminary data.</text>
</comment>
<feature type="signal peptide" evidence="1">
    <location>
        <begin position="1"/>
        <end position="20"/>
    </location>
</feature>
<evidence type="ECO:0000313" key="3">
    <source>
        <dbReference type="Proteomes" id="UP000643405"/>
    </source>
</evidence>
<name>A0A8J6PRZ0_9HYPH</name>
<dbReference type="Pfam" id="PF11306">
    <property type="entry name" value="DUF3108"/>
    <property type="match status" value="1"/>
</dbReference>
<dbReference type="Proteomes" id="UP000643405">
    <property type="component" value="Unassembled WGS sequence"/>
</dbReference>
<evidence type="ECO:0000313" key="2">
    <source>
        <dbReference type="EMBL" id="MBD0417270.1"/>
    </source>
</evidence>
<evidence type="ECO:0000256" key="1">
    <source>
        <dbReference type="SAM" id="SignalP"/>
    </source>
</evidence>
<sequence length="257" mass="27665">MIRTHLALAALILGSAPALAAPSFIGDYSVSFLGLPIASASFKSSYEGEVYTINGSVSSSGLARLFDDTTGTLAARGRFGPEHPMPDSFRANYTYGSKASSIDVRFRDGNVVSTKVTPAPKGRGGDWVKLGKADLRMVVDPIAATVIRAENLDDVCRRTVKMYDGELRANLTLSQVSKERMSVTGFDGETVTCRMSFDPVAGYRKGRKALEYLKNRAQINVTFAPLGETGVYAPIYATVGTQIGTITIKARRFEATN</sequence>
<feature type="chain" id="PRO_5035282040" evidence="1">
    <location>
        <begin position="21"/>
        <end position="257"/>
    </location>
</feature>
<accession>A0A8J6PRZ0</accession>
<dbReference type="EMBL" id="JACVVX010000011">
    <property type="protein sequence ID" value="MBD0417270.1"/>
    <property type="molecule type" value="Genomic_DNA"/>
</dbReference>
<dbReference type="AlphaFoldDB" id="A0A8J6PRZ0"/>
<keyword evidence="1" id="KW-0732">Signal</keyword>
<proteinExistence type="predicted"/>
<dbReference type="RefSeq" id="WP_188166709.1">
    <property type="nucleotide sequence ID" value="NZ_JACVVX010000011.1"/>
</dbReference>
<gene>
    <name evidence="2" type="ORF">ICI42_21760</name>
</gene>
<protein>
    <submittedName>
        <fullName evidence="2">DUF3108 domain-containing protein</fullName>
    </submittedName>
</protein>
<organism evidence="2 3">
    <name type="scientific">Oryzicola mucosus</name>
    <dbReference type="NCBI Taxonomy" id="2767425"/>
    <lineage>
        <taxon>Bacteria</taxon>
        <taxon>Pseudomonadati</taxon>
        <taxon>Pseudomonadota</taxon>
        <taxon>Alphaproteobacteria</taxon>
        <taxon>Hyphomicrobiales</taxon>
        <taxon>Phyllobacteriaceae</taxon>
        <taxon>Oryzicola</taxon>
    </lineage>
</organism>